<keyword evidence="2" id="KW-0238">DNA-binding</keyword>
<sequence length="330" mass="35806">MIQIVDSRTIAAGMRAESMHAVAARIIPVELDFPEPGPVVRGRLADLGGLRISSIRSNVTKVERTPILARDDLAPSLMLGLQVSGSSLVVQDGREAVVRPGDLVVYSSTSPYTLVDSEGYRQHQFRMPLERLAPPRDVVRQVTATRLSPGHPVADLAAGYFRHLADRPGAFADAGADAVSQSSMELIRAVISTHLDVTSAATKASLEATLQLRILEYVRAHLGDPSLNAARIAAEHHISRRQLYNVLAAGGISLGDWIRNQRLEGCRDDLGSGLSQRVTIASVAQRWGFRDPSSFGRLFRAEYGLSPRQWRQTATKAQPALASDPTPARL</sequence>
<dbReference type="EMBL" id="SODU01000002">
    <property type="protein sequence ID" value="TDW90815.1"/>
    <property type="molecule type" value="Genomic_DNA"/>
</dbReference>
<dbReference type="Gene3D" id="1.10.10.60">
    <property type="entry name" value="Homeodomain-like"/>
    <property type="match status" value="1"/>
</dbReference>
<evidence type="ECO:0000256" key="3">
    <source>
        <dbReference type="ARBA" id="ARBA00023163"/>
    </source>
</evidence>
<feature type="domain" description="HTH araC/xylS-type" evidence="4">
    <location>
        <begin position="212"/>
        <end position="313"/>
    </location>
</feature>
<dbReference type="SMART" id="SM00342">
    <property type="entry name" value="HTH_ARAC"/>
    <property type="match status" value="1"/>
</dbReference>
<evidence type="ECO:0000259" key="4">
    <source>
        <dbReference type="PROSITE" id="PS01124"/>
    </source>
</evidence>
<dbReference type="InterPro" id="IPR020449">
    <property type="entry name" value="Tscrpt_reg_AraC-type_HTH"/>
</dbReference>
<dbReference type="PRINTS" id="PR00032">
    <property type="entry name" value="HTHARAC"/>
</dbReference>
<dbReference type="PANTHER" id="PTHR46796">
    <property type="entry name" value="HTH-TYPE TRANSCRIPTIONAL ACTIVATOR RHAS-RELATED"/>
    <property type="match status" value="1"/>
</dbReference>
<dbReference type="RefSeq" id="WP_134130676.1">
    <property type="nucleotide sequence ID" value="NZ_SODU01000002.1"/>
</dbReference>
<dbReference type="Pfam" id="PF14525">
    <property type="entry name" value="AraC_binding_2"/>
    <property type="match status" value="1"/>
</dbReference>
<reference evidence="5 6" key="1">
    <citation type="submission" date="2019-03" db="EMBL/GenBank/DDBJ databases">
        <title>Genomic Encyclopedia of Type Strains, Phase III (KMG-III): the genomes of soil and plant-associated and newly described type strains.</title>
        <authorList>
            <person name="Whitman W."/>
        </authorList>
    </citation>
    <scope>NUCLEOTIDE SEQUENCE [LARGE SCALE GENOMIC DNA]</scope>
    <source>
        <strain evidence="5 6">VKMAc-2574</strain>
    </source>
</reference>
<keyword evidence="3" id="KW-0804">Transcription</keyword>
<dbReference type="Proteomes" id="UP000295060">
    <property type="component" value="Unassembled WGS sequence"/>
</dbReference>
<proteinExistence type="predicted"/>
<evidence type="ECO:0000256" key="1">
    <source>
        <dbReference type="ARBA" id="ARBA00023015"/>
    </source>
</evidence>
<dbReference type="SUPFAM" id="SSF46689">
    <property type="entry name" value="Homeodomain-like"/>
    <property type="match status" value="1"/>
</dbReference>
<keyword evidence="1" id="KW-0805">Transcription regulation</keyword>
<dbReference type="InterPro" id="IPR009057">
    <property type="entry name" value="Homeodomain-like_sf"/>
</dbReference>
<dbReference type="InterPro" id="IPR035418">
    <property type="entry name" value="AraC-bd_2"/>
</dbReference>
<comment type="caution">
    <text evidence="5">The sequence shown here is derived from an EMBL/GenBank/DDBJ whole genome shotgun (WGS) entry which is preliminary data.</text>
</comment>
<dbReference type="InterPro" id="IPR018060">
    <property type="entry name" value="HTH_AraC"/>
</dbReference>
<dbReference type="Pfam" id="PF12833">
    <property type="entry name" value="HTH_18"/>
    <property type="match status" value="1"/>
</dbReference>
<evidence type="ECO:0000313" key="5">
    <source>
        <dbReference type="EMBL" id="TDW90815.1"/>
    </source>
</evidence>
<keyword evidence="6" id="KW-1185">Reference proteome</keyword>
<dbReference type="PROSITE" id="PS01124">
    <property type="entry name" value="HTH_ARAC_FAMILY_2"/>
    <property type="match status" value="1"/>
</dbReference>
<accession>A0ABY2FHG2</accession>
<dbReference type="PANTHER" id="PTHR46796:SF6">
    <property type="entry name" value="ARAC SUBFAMILY"/>
    <property type="match status" value="1"/>
</dbReference>
<evidence type="ECO:0000313" key="6">
    <source>
        <dbReference type="Proteomes" id="UP000295060"/>
    </source>
</evidence>
<dbReference type="InterPro" id="IPR050204">
    <property type="entry name" value="AraC_XylS_family_regulators"/>
</dbReference>
<name>A0ABY2FHG2_9ACTN</name>
<evidence type="ECO:0000256" key="2">
    <source>
        <dbReference type="ARBA" id="ARBA00023125"/>
    </source>
</evidence>
<protein>
    <submittedName>
        <fullName evidence="5">AraC-like DNA-binding protein</fullName>
    </submittedName>
</protein>
<gene>
    <name evidence="5" type="ORF">EV137_4642</name>
</gene>
<organism evidence="5 6">
    <name type="scientific">Kribbella pratensis</name>
    <dbReference type="NCBI Taxonomy" id="2512112"/>
    <lineage>
        <taxon>Bacteria</taxon>
        <taxon>Bacillati</taxon>
        <taxon>Actinomycetota</taxon>
        <taxon>Actinomycetes</taxon>
        <taxon>Propionibacteriales</taxon>
        <taxon>Kribbellaceae</taxon>
        <taxon>Kribbella</taxon>
    </lineage>
</organism>